<reference evidence="1 2" key="1">
    <citation type="submission" date="2018-11" db="EMBL/GenBank/DDBJ databases">
        <title>Genomes From Bacteria Associated with the Canine Oral Cavity: a Test Case for Automated Genome-Based Taxonomic Assignment.</title>
        <authorList>
            <person name="Coil D.A."/>
            <person name="Jospin G."/>
            <person name="Darling A.E."/>
            <person name="Wallis C."/>
            <person name="Davis I.J."/>
            <person name="Harris S."/>
            <person name="Eisen J.A."/>
            <person name="Holcombe L.J."/>
            <person name="O'Flynn C."/>
        </authorList>
    </citation>
    <scope>NUCLEOTIDE SEQUENCE [LARGE SCALE GENOMIC DNA]</scope>
    <source>
        <strain evidence="1 2">OH2822_COT-296</strain>
    </source>
</reference>
<evidence type="ECO:0000313" key="1">
    <source>
        <dbReference type="EMBL" id="RRD48893.1"/>
    </source>
</evidence>
<dbReference type="RefSeq" id="WP_125228463.1">
    <property type="nucleotide sequence ID" value="NZ_RQYT01000027.1"/>
</dbReference>
<dbReference type="OrthoDB" id="292843at2"/>
<dbReference type="AlphaFoldDB" id="A0A3P1WWY7"/>
<accession>A0A3P1WWY7</accession>
<proteinExistence type="predicted"/>
<dbReference type="EMBL" id="RQYT01000027">
    <property type="protein sequence ID" value="RRD48893.1"/>
    <property type="molecule type" value="Genomic_DNA"/>
</dbReference>
<name>A0A3P1WWY7_9ACTN</name>
<gene>
    <name evidence="1" type="ORF">EII35_10715</name>
</gene>
<dbReference type="Proteomes" id="UP000280935">
    <property type="component" value="Unassembled WGS sequence"/>
</dbReference>
<evidence type="ECO:0000313" key="2">
    <source>
        <dbReference type="Proteomes" id="UP000280935"/>
    </source>
</evidence>
<comment type="caution">
    <text evidence="1">The sequence shown here is derived from an EMBL/GenBank/DDBJ whole genome shotgun (WGS) entry which is preliminary data.</text>
</comment>
<organism evidence="1 2">
    <name type="scientific">Arachnia propionica</name>
    <dbReference type="NCBI Taxonomy" id="1750"/>
    <lineage>
        <taxon>Bacteria</taxon>
        <taxon>Bacillati</taxon>
        <taxon>Actinomycetota</taxon>
        <taxon>Actinomycetes</taxon>
        <taxon>Propionibacteriales</taxon>
        <taxon>Propionibacteriaceae</taxon>
        <taxon>Arachnia</taxon>
    </lineage>
</organism>
<protein>
    <submittedName>
        <fullName evidence="1">Uncharacterized protein</fullName>
    </submittedName>
</protein>
<sequence>MNARDILESTDWSHLIHAYGTGADNVAELRTLLGEDRAAMRSAVDALDGAYLHQSSIFPATPPAVAFVLAVLAEWGSGAAEFPVTPDLLAWVEEVGWSLYPYLDDVRSRTLDQGAQDRIAAALDAGELDWEEHAEDLDQVLGNAALGLLELAPTAVRVLSDLPVAPARELDRAAVGAAIPWVIIAGDDRAASILVARLEQLPDDLTPAQLASVVRSLADLGADVTRWLRHEHPGVRAFAAMQCPGSEEAAEVLVEALRHPEEIAGWFDHWPSDGTRWTGTHVLCPALARFNLPLERIAPAAAAVIRASNGSFPEYEWYPLVRDHFATTPATLSERRLPKPLTAAHKEILQAMVDNDAIWDQSNGNMSVVRRSMGINIPRSKLRARL</sequence>